<protein>
    <submittedName>
        <fullName evidence="2">Transcriptional regulator</fullName>
    </submittedName>
</protein>
<evidence type="ECO:0000313" key="3">
    <source>
        <dbReference type="Proteomes" id="UP000277633"/>
    </source>
</evidence>
<dbReference type="InterPro" id="IPR038475">
    <property type="entry name" value="RecG_C_sf"/>
</dbReference>
<dbReference type="PANTHER" id="PTHR30595">
    <property type="entry name" value="GLPR-RELATED TRANSCRIPTIONAL REPRESSOR"/>
    <property type="match status" value="1"/>
</dbReference>
<reference evidence="2 3" key="1">
    <citation type="submission" date="2018-06" db="EMBL/GenBank/DDBJ databases">
        <title>Extensive metabolic versatility and redundancy in microbially diverse, dynamic hydrothermal sediments.</title>
        <authorList>
            <person name="Dombrowski N."/>
            <person name="Teske A."/>
            <person name="Baker B.J."/>
        </authorList>
    </citation>
    <scope>NUCLEOTIDE SEQUENCE [LARGE SCALE GENOMIC DNA]</scope>
    <source>
        <strain evidence="2">B9_G13</strain>
    </source>
</reference>
<feature type="non-terminal residue" evidence="2">
    <location>
        <position position="369"/>
    </location>
</feature>
<evidence type="ECO:0000313" key="2">
    <source>
        <dbReference type="EMBL" id="RLG69643.1"/>
    </source>
</evidence>
<dbReference type="Proteomes" id="UP000277633">
    <property type="component" value="Unassembled WGS sequence"/>
</dbReference>
<accession>A0A497JFI0</accession>
<dbReference type="Gene3D" id="3.30.565.60">
    <property type="match status" value="1"/>
</dbReference>
<dbReference type="AlphaFoldDB" id="A0A497JFI0"/>
<evidence type="ECO:0000259" key="1">
    <source>
        <dbReference type="Pfam" id="PF04326"/>
    </source>
</evidence>
<dbReference type="Pfam" id="PF13749">
    <property type="entry name" value="HATPase_c_4"/>
    <property type="match status" value="1"/>
</dbReference>
<dbReference type="Gene3D" id="3.30.950.30">
    <property type="entry name" value="Schlafen, AAA domain"/>
    <property type="match status" value="1"/>
</dbReference>
<dbReference type="Pfam" id="PF04326">
    <property type="entry name" value="SLFN_AlbA_2"/>
    <property type="match status" value="1"/>
</dbReference>
<sequence>MKEKELKFLISQGEGYNIEFKEKFSASIAKDICAFANSNGGRILLGVTDDGKIKGIKITNKLKSQICDLARNFDPKFEVFLEEAGNVLIVNVPEGQNKPYAFSGKFYMRNGPNSQQLSRKEIREFFISEGLVHFDEKPNYDFDLRKDFNKRAYRTFLQLAKISELIDKKDLFENLCLLKENKLKNAGVLLFCKKITKFFSHATITCITFQGKERMKILDRKEFDADLYSNFRGALGYLREKLNTEYIIRGAGPREEKLELPEEALREALLNAIGHRNYFMRTSVFVEIYSDRVEITNPGGLVKGLSREDLGKKSLPRNNLLFGLLQRMNLVEKAGTGIRRMQEAMRNYKLEPPEIKAGRDWFTIVFKRP</sequence>
<gene>
    <name evidence="2" type="ORF">DRO07_01900</name>
</gene>
<feature type="domain" description="Schlafen AlbA-2" evidence="1">
    <location>
        <begin position="14"/>
        <end position="117"/>
    </location>
</feature>
<proteinExistence type="predicted"/>
<organism evidence="2 3">
    <name type="scientific">Candidatus Iainarchaeum sp</name>
    <dbReference type="NCBI Taxonomy" id="3101447"/>
    <lineage>
        <taxon>Archaea</taxon>
        <taxon>Candidatus Iainarchaeota</taxon>
        <taxon>Candidatus Iainarchaeia</taxon>
        <taxon>Candidatus Iainarchaeales</taxon>
        <taxon>Candidatus Iainarchaeaceae</taxon>
        <taxon>Candidatus Iainarchaeum</taxon>
    </lineage>
</organism>
<dbReference type="InterPro" id="IPR038461">
    <property type="entry name" value="Schlafen_AlbA_2_dom_sf"/>
</dbReference>
<dbReference type="InterPro" id="IPR007421">
    <property type="entry name" value="Schlafen_AlbA_2_dom"/>
</dbReference>
<dbReference type="PANTHER" id="PTHR30595:SF6">
    <property type="entry name" value="SCHLAFEN ALBA-2 DOMAIN-CONTAINING PROTEIN"/>
    <property type="match status" value="1"/>
</dbReference>
<name>A0A497JFI0_9ARCH</name>
<comment type="caution">
    <text evidence="2">The sequence shown here is derived from an EMBL/GenBank/DDBJ whole genome shotgun (WGS) entry which is preliminary data.</text>
</comment>
<dbReference type="EMBL" id="QMWO01000059">
    <property type="protein sequence ID" value="RLG69643.1"/>
    <property type="molecule type" value="Genomic_DNA"/>
</dbReference>